<dbReference type="EMBL" id="JAODUO010000588">
    <property type="protein sequence ID" value="KAK2177628.1"/>
    <property type="molecule type" value="Genomic_DNA"/>
</dbReference>
<feature type="compositionally biased region" description="Polar residues" evidence="6">
    <location>
        <begin position="122"/>
        <end position="133"/>
    </location>
</feature>
<keyword evidence="2" id="KW-0677">Repeat</keyword>
<dbReference type="Proteomes" id="UP001209878">
    <property type="component" value="Unassembled WGS sequence"/>
</dbReference>
<feature type="domain" description="C2H2-type" evidence="7">
    <location>
        <begin position="645"/>
        <end position="672"/>
    </location>
</feature>
<dbReference type="InterPro" id="IPR013087">
    <property type="entry name" value="Znf_C2H2_type"/>
</dbReference>
<feature type="region of interest" description="Disordered" evidence="6">
    <location>
        <begin position="18"/>
        <end position="37"/>
    </location>
</feature>
<evidence type="ECO:0000313" key="8">
    <source>
        <dbReference type="EMBL" id="KAK2177628.1"/>
    </source>
</evidence>
<dbReference type="PANTHER" id="PTHR24379:SF121">
    <property type="entry name" value="C2H2-TYPE DOMAIN-CONTAINING PROTEIN"/>
    <property type="match status" value="1"/>
</dbReference>
<keyword evidence="1" id="KW-0479">Metal-binding</keyword>
<dbReference type="PROSITE" id="PS00028">
    <property type="entry name" value="ZINC_FINGER_C2H2_1"/>
    <property type="match status" value="12"/>
</dbReference>
<feature type="domain" description="C2H2-type" evidence="7">
    <location>
        <begin position="1178"/>
        <end position="1206"/>
    </location>
</feature>
<feature type="compositionally biased region" description="Polar residues" evidence="6">
    <location>
        <begin position="884"/>
        <end position="895"/>
    </location>
</feature>
<feature type="domain" description="C2H2-type" evidence="7">
    <location>
        <begin position="1357"/>
        <end position="1384"/>
    </location>
</feature>
<feature type="domain" description="C2H2-type" evidence="7">
    <location>
        <begin position="400"/>
        <end position="423"/>
    </location>
</feature>
<feature type="domain" description="C2H2-type" evidence="7">
    <location>
        <begin position="1825"/>
        <end position="1852"/>
    </location>
</feature>
<feature type="domain" description="C2H2-type" evidence="7">
    <location>
        <begin position="1968"/>
        <end position="1990"/>
    </location>
</feature>
<feature type="region of interest" description="Disordered" evidence="6">
    <location>
        <begin position="1479"/>
        <end position="1500"/>
    </location>
</feature>
<dbReference type="Pfam" id="PF00096">
    <property type="entry name" value="zf-C2H2"/>
    <property type="match status" value="1"/>
</dbReference>
<dbReference type="Gene3D" id="3.30.160.60">
    <property type="entry name" value="Classic Zinc Finger"/>
    <property type="match status" value="15"/>
</dbReference>
<feature type="compositionally biased region" description="Basic and acidic residues" evidence="6">
    <location>
        <begin position="1923"/>
        <end position="1944"/>
    </location>
</feature>
<dbReference type="PANTHER" id="PTHR24379">
    <property type="entry name" value="KRAB AND ZINC FINGER DOMAIN-CONTAINING"/>
    <property type="match status" value="1"/>
</dbReference>
<evidence type="ECO:0000313" key="9">
    <source>
        <dbReference type="Proteomes" id="UP001209878"/>
    </source>
</evidence>
<feature type="region of interest" description="Disordered" evidence="6">
    <location>
        <begin position="867"/>
        <end position="899"/>
    </location>
</feature>
<gene>
    <name evidence="8" type="ORF">NP493_589g03035</name>
</gene>
<feature type="domain" description="C2H2-type" evidence="7">
    <location>
        <begin position="1059"/>
        <end position="1087"/>
    </location>
</feature>
<dbReference type="SMART" id="SM00355">
    <property type="entry name" value="ZnF_C2H2"/>
    <property type="match status" value="31"/>
</dbReference>
<dbReference type="PROSITE" id="PS50157">
    <property type="entry name" value="ZINC_FINGER_C2H2_2"/>
    <property type="match status" value="16"/>
</dbReference>
<feature type="domain" description="C2H2-type" evidence="7">
    <location>
        <begin position="564"/>
        <end position="587"/>
    </location>
</feature>
<evidence type="ECO:0000259" key="7">
    <source>
        <dbReference type="PROSITE" id="PS50157"/>
    </source>
</evidence>
<dbReference type="GO" id="GO:0008270">
    <property type="term" value="F:zinc ion binding"/>
    <property type="evidence" value="ECO:0007669"/>
    <property type="project" value="UniProtKB-KW"/>
</dbReference>
<keyword evidence="3 5" id="KW-0863">Zinc-finger</keyword>
<keyword evidence="4" id="KW-0862">Zinc</keyword>
<evidence type="ECO:0000256" key="1">
    <source>
        <dbReference type="ARBA" id="ARBA00022723"/>
    </source>
</evidence>
<feature type="region of interest" description="Disordered" evidence="6">
    <location>
        <begin position="118"/>
        <end position="148"/>
    </location>
</feature>
<sequence length="1996" mass="226557">MSLQVKFAFRKGAVRVTAPLPRPSASPSPSSSSSSSIPLGELPLAPVCRTYRCHRCTFHTNQAKLFLYHQRDEHGDLITIYPCDKCEYASKYKNKLYRHHKLVHKHKFVASELPSGVELDDSQTQGSSASSVMNGVDSPDDIIDTDSRNENDVLGETEVGFDSEMNFEADGDLGYENGEDVVNNTTDADSMVVDDETIEMMEEEEDKECEGGLEPDEARPDPTENAYDYIMSTSTVHSPPLFQCRLCTYVNAHKWKIANHIRNTHMKKTLFKCPYCEFVCSRKIEWCIHKTRHTNKTVYSCKECFYRTTMKRNFDRHLSRHRIRGPIKCAMCSYSSTGEAAIQRHMAEYHTSPEKSDQENPHPVVVKPVKRPAMTGSRRLMKIMRTSSHRDVDSSESRSITCSICGQVLHSEAKLRVHMASHSDVVSCECPMCPLRYKDIADLHAHLKDKHDVEPSDIACLNLTSGGDVSNTDEVDQDEPLNLSVKESSEIGEPVEAISESTFELGEESSEGVQQDEPLDLSVTHSRRVLFQPEILKCSHCSYIAKWQSDLHRHMLVHSIEKRFKCRYCGKKYKYRFDLNMHLRKTHKIPAGRNRKTGSAAMHHADSMAYFASSGARRARELDEVDSLGKPVTYMSNRHPVTPGLKCKHCPYVGKYKAEVERHMRLHSGKKPWCCIHCSYKTYWKGDMKRHLQKHHPAEVKAIGNVFHLLAETFVAYEDSTKTDVQTDASDSTTSTVMLGMTEGDIQVKTEPIDDYTEMTVDQNEALAECAQDTGETDVLCKKFCKCPLCAFVCEAPSKLKCHMEIHDNLKRFMCPTCGKRSNWLWDVRKHIRKEHQGASMEVTVLSEVEALATLEEYFATHSMASARSSPIKPDGTDGTGDDSASNASFDTSLMKSPKQPGYGIRCRPYKCSMCGRRSNWKWDLNKHIKTVHPGATVIVLSEEEARATLHEVMPYTKPRKADAPRDVPVANDVSPRSSQSSVLKQLTAMRCRPFKCSRCGQRSNWKWDIKKHIRMNHASAHVIILSEQEAIATVGDIVNKSHGYNRSVTSDSPGLKRFRCPLCEYQANYRSDVLRHLRRVHKCSDAQVIMQNVREVAPMEVPKSLLETYMTAKVEVDATLSQQVDNNAATGIAPLDMTVTDAALSQKLWRCSKCNFRDRNKGVVVHHYRTHSYGTAFACRICGDTSDYRNSIYRHIRNKHQRDDYTEIIVETALHSEKVNTEDSIAAKSPMLTKHDMLMLPQSSKLYRCHDCGVTCGYKSVIVQHCKTEHHSNSAEDTIQEIYTSSPIKSSNDMSMSSPTKPVLTVPVVKRRSPIINSQASDPKPLHCSLCPYRTNKTGLLKLHSSYHKPQSGNNFKCKYCPYYVCAMRLLHQHMRLHLAEQGIIKDEEDGAVVPSITGAPVVKVMSFSPAKSPTKSPRTKYYCDKCPYSSTNKNDSLYHKQFHRPRASAPYKCDHCPYWVTYRRLLSQHIKVHFRQVEPQPDAPSTRDDMSSIEASPCKSDTSVSDYLTEDVVKVAHIKQKIIASKITRVPITPEKLQHLDMPQPPSSNSMLVPGYIVNRRGHLMLSGSYRKLHRCRFCPYTNVRGVNLRLHEKMHGYRGISSVTGKELLKCPYCDYHVANKGLLTHHVKVHSHQYRPGIDEINDTEKIGSDNEDNEDDTFSMSTTSKTEVKSPQLNVKDLPKNVAYYVKYDDNTGEHILERVLTKKWSCEKCPYVSGKKAQFERHVLLHGSKQKYLCEYCDYSVPAYQLLVEHRKLHLKPNPNLLSVQSILNLQQLPEVPADVAAAANFTGSSAGSESNSVNGDELNLYENSSQFKEPKKLYRCDRCPYTNVRRDYLLTHLKFHMTRSELTCPYCDYSVHQPNLLNQHIRVHFSHQDGENTLPEKLINEHLVEKEQTSKVDVSTGDDTVESSNPAIEDGGDVKTEENKRDGAEVKKEVDAEGQDKVKDMAKEDCDTISDTVDTVWVCEYCDRVFDASEKLMRHEMQHLMGNQF</sequence>
<feature type="domain" description="C2H2-type" evidence="7">
    <location>
        <begin position="1738"/>
        <end position="1765"/>
    </location>
</feature>
<organism evidence="8 9">
    <name type="scientific">Ridgeia piscesae</name>
    <name type="common">Tubeworm</name>
    <dbReference type="NCBI Taxonomy" id="27915"/>
    <lineage>
        <taxon>Eukaryota</taxon>
        <taxon>Metazoa</taxon>
        <taxon>Spiralia</taxon>
        <taxon>Lophotrochozoa</taxon>
        <taxon>Annelida</taxon>
        <taxon>Polychaeta</taxon>
        <taxon>Sedentaria</taxon>
        <taxon>Canalipalpata</taxon>
        <taxon>Sabellida</taxon>
        <taxon>Siboglinidae</taxon>
        <taxon>Ridgeia</taxon>
    </lineage>
</organism>
<evidence type="ECO:0000256" key="4">
    <source>
        <dbReference type="ARBA" id="ARBA00022833"/>
    </source>
</evidence>
<dbReference type="InterPro" id="IPR036236">
    <property type="entry name" value="Znf_C2H2_sf"/>
</dbReference>
<feature type="region of interest" description="Disordered" evidence="6">
    <location>
        <begin position="959"/>
        <end position="979"/>
    </location>
</feature>
<feature type="domain" description="C2H2-type" evidence="7">
    <location>
        <begin position="81"/>
        <end position="104"/>
    </location>
</feature>
<feature type="domain" description="C2H2-type" evidence="7">
    <location>
        <begin position="813"/>
        <end position="841"/>
    </location>
</feature>
<evidence type="ECO:0000256" key="3">
    <source>
        <dbReference type="ARBA" id="ARBA00022771"/>
    </source>
</evidence>
<feature type="region of interest" description="Disordered" evidence="6">
    <location>
        <begin position="1645"/>
        <end position="1675"/>
    </location>
</feature>
<keyword evidence="9" id="KW-1185">Reference proteome</keyword>
<name>A0AAD9KVP4_RIDPI</name>
<dbReference type="SUPFAM" id="SSF57667">
    <property type="entry name" value="beta-beta-alpha zinc fingers"/>
    <property type="match status" value="10"/>
</dbReference>
<dbReference type="Pfam" id="PF13909">
    <property type="entry name" value="zf-H2C2_5"/>
    <property type="match status" value="1"/>
</dbReference>
<feature type="domain" description="C2H2-type" evidence="7">
    <location>
        <begin position="995"/>
        <end position="1023"/>
    </location>
</feature>
<evidence type="ECO:0000256" key="5">
    <source>
        <dbReference type="PROSITE-ProRule" id="PRU00042"/>
    </source>
</evidence>
<feature type="compositionally biased region" description="Polar residues" evidence="6">
    <location>
        <begin position="1663"/>
        <end position="1675"/>
    </location>
</feature>
<evidence type="ECO:0000256" key="2">
    <source>
        <dbReference type="ARBA" id="ARBA00022737"/>
    </source>
</evidence>
<feature type="domain" description="C2H2-type" evidence="7">
    <location>
        <begin position="536"/>
        <end position="563"/>
    </location>
</feature>
<feature type="compositionally biased region" description="Low complexity" evidence="6">
    <location>
        <begin position="27"/>
        <end position="37"/>
    </location>
</feature>
<evidence type="ECO:0000256" key="6">
    <source>
        <dbReference type="SAM" id="MobiDB-lite"/>
    </source>
</evidence>
<accession>A0AAD9KVP4</accession>
<protein>
    <recommendedName>
        <fullName evidence="7">C2H2-type domain-containing protein</fullName>
    </recommendedName>
</protein>
<reference evidence="8" key="1">
    <citation type="journal article" date="2023" name="Mol. Biol. Evol.">
        <title>Third-Generation Sequencing Reveals the Adaptive Role of the Epigenome in Three Deep-Sea Polychaetes.</title>
        <authorList>
            <person name="Perez M."/>
            <person name="Aroh O."/>
            <person name="Sun Y."/>
            <person name="Lan Y."/>
            <person name="Juniper S.K."/>
            <person name="Young C.R."/>
            <person name="Angers B."/>
            <person name="Qian P.Y."/>
        </authorList>
    </citation>
    <scope>NUCLEOTIDE SEQUENCE</scope>
    <source>
        <strain evidence="8">R07B-5</strain>
    </source>
</reference>
<comment type="caution">
    <text evidence="8">The sequence shown here is derived from an EMBL/GenBank/DDBJ whole genome shotgun (WGS) entry which is preliminary data.</text>
</comment>
<proteinExistence type="predicted"/>
<feature type="domain" description="C2H2-type" evidence="7">
    <location>
        <begin position="1453"/>
        <end position="1480"/>
    </location>
</feature>
<feature type="domain" description="C2H2-type" evidence="7">
    <location>
        <begin position="910"/>
        <end position="938"/>
    </location>
</feature>
<feature type="domain" description="C2H2-type" evidence="7">
    <location>
        <begin position="1853"/>
        <end position="1880"/>
    </location>
</feature>
<feature type="region of interest" description="Disordered" evidence="6">
    <location>
        <begin position="1899"/>
        <end position="1944"/>
    </location>
</feature>